<dbReference type="PRINTS" id="PR00385">
    <property type="entry name" value="P450"/>
</dbReference>
<dbReference type="InterPro" id="IPR001128">
    <property type="entry name" value="Cyt_P450"/>
</dbReference>
<dbReference type="Pfam" id="PF00067">
    <property type="entry name" value="p450"/>
    <property type="match status" value="1"/>
</dbReference>
<evidence type="ECO:0000313" key="1">
    <source>
        <dbReference type="EMBL" id="KAL1311430.1"/>
    </source>
</evidence>
<organism evidence="1 2">
    <name type="scientific">Neodothiora populina</name>
    <dbReference type="NCBI Taxonomy" id="2781224"/>
    <lineage>
        <taxon>Eukaryota</taxon>
        <taxon>Fungi</taxon>
        <taxon>Dikarya</taxon>
        <taxon>Ascomycota</taxon>
        <taxon>Pezizomycotina</taxon>
        <taxon>Dothideomycetes</taxon>
        <taxon>Dothideomycetidae</taxon>
        <taxon>Dothideales</taxon>
        <taxon>Dothioraceae</taxon>
        <taxon>Neodothiora</taxon>
    </lineage>
</organism>
<sequence length="552" mass="62306">MAVKSFYFLGEDVSTAVDVAFSEQSTLDDIRHVVAGHLAIVVPQGIDFQDSEGSELTEPRKVLGCQGAIAITIDKKPVREVPGPKGFPYVGSYYEIYPDHLGNHQRLFDMYGPMFKTTNMGSTIYQTNDPDIASIVFSETDFFTKEITPDHPLYGIKAQEAGVFLGDTDDKNWKIAHKFLPPAFGPKAVRHYAPTMQRSIEKAFDVFDELDRRNEAWNVYHYMLKLGSEAVGKLVLGMDFDHFFSVDAPMSKMVMLIVHSLELNKKITSRGSWYASLPFGDPKRLKQVHGEMDKMLEETIAEVVGSGVEDLELQEAALKASCVVDYAMRAVDSQGNKLPRENLKAAIVVATGAGFTTTSSLLSWLIYGLVTYPGMQDRLLQELIDNDIDEHTQMTADLISQLPFLEKYVKEMQRRHNPSFQPARTARVDLVLPGGYKIPKGAIVIPAVHHISTNPKLWENPTRFDPDRWDTDAVKQRHKAAYLPFATGPRGCIGFNFALLETKIFLPKLVYRYNFVKEDHEAVQYDPMFQLIRPVNLYVRAQKRDTWPAKSI</sequence>
<protein>
    <recommendedName>
        <fullName evidence="3">Cytochrome P450 monooxygenase</fullName>
    </recommendedName>
</protein>
<dbReference type="CDD" id="cd00302">
    <property type="entry name" value="cytochrome_P450"/>
    <property type="match status" value="1"/>
</dbReference>
<dbReference type="Proteomes" id="UP001562354">
    <property type="component" value="Unassembled WGS sequence"/>
</dbReference>
<dbReference type="PANTHER" id="PTHR24305">
    <property type="entry name" value="CYTOCHROME P450"/>
    <property type="match status" value="1"/>
</dbReference>
<dbReference type="InterPro" id="IPR036396">
    <property type="entry name" value="Cyt_P450_sf"/>
</dbReference>
<keyword evidence="2" id="KW-1185">Reference proteome</keyword>
<proteinExistence type="predicted"/>
<evidence type="ECO:0008006" key="3">
    <source>
        <dbReference type="Google" id="ProtNLM"/>
    </source>
</evidence>
<accession>A0ABR3PPF1</accession>
<dbReference type="SUPFAM" id="SSF48264">
    <property type="entry name" value="Cytochrome P450"/>
    <property type="match status" value="1"/>
</dbReference>
<dbReference type="PRINTS" id="PR00463">
    <property type="entry name" value="EP450I"/>
</dbReference>
<dbReference type="InterPro" id="IPR050121">
    <property type="entry name" value="Cytochrome_P450_monoxygenase"/>
</dbReference>
<evidence type="ECO:0000313" key="2">
    <source>
        <dbReference type="Proteomes" id="UP001562354"/>
    </source>
</evidence>
<dbReference type="GeneID" id="95975294"/>
<reference evidence="1 2" key="1">
    <citation type="submission" date="2024-07" db="EMBL/GenBank/DDBJ databases">
        <title>Draft sequence of the Neodothiora populina.</title>
        <authorList>
            <person name="Drown D.D."/>
            <person name="Schuette U.S."/>
            <person name="Buechlein A.B."/>
            <person name="Rusch D.R."/>
            <person name="Winton L.W."/>
            <person name="Adams G.A."/>
        </authorList>
    </citation>
    <scope>NUCLEOTIDE SEQUENCE [LARGE SCALE GENOMIC DNA]</scope>
    <source>
        <strain evidence="1 2">CPC 39397</strain>
    </source>
</reference>
<dbReference type="EMBL" id="JBFMKM010000003">
    <property type="protein sequence ID" value="KAL1311430.1"/>
    <property type="molecule type" value="Genomic_DNA"/>
</dbReference>
<gene>
    <name evidence="1" type="ORF">AAFC00_001591</name>
</gene>
<name>A0ABR3PPF1_9PEZI</name>
<dbReference type="Gene3D" id="1.10.630.10">
    <property type="entry name" value="Cytochrome P450"/>
    <property type="match status" value="1"/>
</dbReference>
<dbReference type="InterPro" id="IPR002401">
    <property type="entry name" value="Cyt_P450_E_grp-I"/>
</dbReference>
<dbReference type="RefSeq" id="XP_069204279.1">
    <property type="nucleotide sequence ID" value="XM_069340801.1"/>
</dbReference>
<dbReference type="PANTHER" id="PTHR24305:SF87">
    <property type="entry name" value="CYTOCHROME P450 MONOOXYGENASE ALND-RELATED"/>
    <property type="match status" value="1"/>
</dbReference>
<comment type="caution">
    <text evidence="1">The sequence shown here is derived from an EMBL/GenBank/DDBJ whole genome shotgun (WGS) entry which is preliminary data.</text>
</comment>